<gene>
    <name evidence="8" type="ORF">AB1Y20_003371</name>
</gene>
<feature type="transmembrane region" description="Helical" evidence="7">
    <location>
        <begin position="249"/>
        <end position="271"/>
    </location>
</feature>
<keyword evidence="9" id="KW-1185">Reference proteome</keyword>
<accession>A0AB34JEA8</accession>
<dbReference type="AlphaFoldDB" id="A0AB34JEA8"/>
<keyword evidence="3 7" id="KW-0592">Phosphate transport</keyword>
<dbReference type="Proteomes" id="UP001515480">
    <property type="component" value="Unassembled WGS sequence"/>
</dbReference>
<dbReference type="PANTHER" id="PTHR11101">
    <property type="entry name" value="PHOSPHATE TRANSPORTER"/>
    <property type="match status" value="1"/>
</dbReference>
<evidence type="ECO:0000313" key="8">
    <source>
        <dbReference type="EMBL" id="KAL1519106.1"/>
    </source>
</evidence>
<feature type="transmembrane region" description="Helical" evidence="7">
    <location>
        <begin position="52"/>
        <end position="71"/>
    </location>
</feature>
<evidence type="ECO:0000313" key="9">
    <source>
        <dbReference type="Proteomes" id="UP001515480"/>
    </source>
</evidence>
<comment type="function">
    <text evidence="7">Sodium-phosphate symporter.</text>
</comment>
<dbReference type="Pfam" id="PF01384">
    <property type="entry name" value="PHO4"/>
    <property type="match status" value="1"/>
</dbReference>
<evidence type="ECO:0000256" key="2">
    <source>
        <dbReference type="ARBA" id="ARBA00022448"/>
    </source>
</evidence>
<evidence type="ECO:0000256" key="3">
    <source>
        <dbReference type="ARBA" id="ARBA00022592"/>
    </source>
</evidence>
<dbReference type="GO" id="GO:0005315">
    <property type="term" value="F:phosphate transmembrane transporter activity"/>
    <property type="evidence" value="ECO:0007669"/>
    <property type="project" value="InterPro"/>
</dbReference>
<feature type="transmembrane region" description="Helical" evidence="7">
    <location>
        <begin position="197"/>
        <end position="216"/>
    </location>
</feature>
<name>A0AB34JEA8_PRYPA</name>
<keyword evidence="4 7" id="KW-0812">Transmembrane</keyword>
<feature type="transmembrane region" description="Helical" evidence="7">
    <location>
        <begin position="410"/>
        <end position="429"/>
    </location>
</feature>
<dbReference type="GO" id="GO:0016020">
    <property type="term" value="C:membrane"/>
    <property type="evidence" value="ECO:0007669"/>
    <property type="project" value="UniProtKB-SubCell"/>
</dbReference>
<sequence>MAGSEEWKDEWMWIVPFGGIVAFIAAFGIGANDVANAYATSVGAKSLTIKQACFLAVIFEFLGAFLAGSQVADTIRSGIADYKCFTDTPEILMYGNMCVIISVAMWLILATKYEMPVSTTHSCVGGMIGMTIVAKGSDCVVWSAEGNEDNLYLPKGVVAIILSWILSPVLSGMFSSGMFLVLRAVVLRASNSFRMAIKLYPVLIFVAVMLNVFFIISKGLAKKICPSKSSDPGFLCKEKDGVGTGKVDAMVALGLSAGVAAGVALACYPLYSYISRRVEERTVNDASKATADAEKKSSTIDVAEVSAVVEPAAEQTRSQRVISVLMTSLNTDVHLSKDTQTMAVHDNAEKFDARTEMVFEYIQIFTAIVDSFAHGANDVANAMGPFMAIHAIHKTGKVAKKASESEEDGLRILALGGIGIGVGLCLYSYQIIRAIGVKLAAITPPRGVCIELGSAVVIIFGSFLGLPLSTTHCQVGATTGVALLEGKGGVNTWVLFKTVIGWIITLIVVGFSTGSILAWGLAAPAFEGKVNVYLDEGCPDWATSHDYIINATALA</sequence>
<organism evidence="8 9">
    <name type="scientific">Prymnesium parvum</name>
    <name type="common">Toxic golden alga</name>
    <dbReference type="NCBI Taxonomy" id="97485"/>
    <lineage>
        <taxon>Eukaryota</taxon>
        <taxon>Haptista</taxon>
        <taxon>Haptophyta</taxon>
        <taxon>Prymnesiophyceae</taxon>
        <taxon>Prymnesiales</taxon>
        <taxon>Prymnesiaceae</taxon>
        <taxon>Prymnesium</taxon>
    </lineage>
</organism>
<dbReference type="PANTHER" id="PTHR11101:SF80">
    <property type="entry name" value="PHOSPHATE TRANSPORTER"/>
    <property type="match status" value="1"/>
</dbReference>
<keyword evidence="2 7" id="KW-0813">Transport</keyword>
<keyword evidence="5 7" id="KW-1133">Transmembrane helix</keyword>
<evidence type="ECO:0000256" key="7">
    <source>
        <dbReference type="RuleBase" id="RU363058"/>
    </source>
</evidence>
<evidence type="ECO:0000256" key="4">
    <source>
        <dbReference type="ARBA" id="ARBA00022692"/>
    </source>
</evidence>
<feature type="transmembrane region" description="Helical" evidence="7">
    <location>
        <begin position="91"/>
        <end position="111"/>
    </location>
</feature>
<reference evidence="8 9" key="1">
    <citation type="journal article" date="2024" name="Science">
        <title>Giant polyketide synthase enzymes in the biosynthesis of giant marine polyether toxins.</title>
        <authorList>
            <person name="Fallon T.R."/>
            <person name="Shende V.V."/>
            <person name="Wierzbicki I.H."/>
            <person name="Pendleton A.L."/>
            <person name="Watervoot N.F."/>
            <person name="Auber R.P."/>
            <person name="Gonzalez D.J."/>
            <person name="Wisecaver J.H."/>
            <person name="Moore B.S."/>
        </authorList>
    </citation>
    <scope>NUCLEOTIDE SEQUENCE [LARGE SCALE GENOMIC DNA]</scope>
    <source>
        <strain evidence="8 9">12B1</strain>
    </source>
</reference>
<feature type="transmembrane region" description="Helical" evidence="7">
    <location>
        <begin position="123"/>
        <end position="144"/>
    </location>
</feature>
<dbReference type="EMBL" id="JBGBPQ010000010">
    <property type="protein sequence ID" value="KAL1519106.1"/>
    <property type="molecule type" value="Genomic_DNA"/>
</dbReference>
<comment type="caution">
    <text evidence="8">The sequence shown here is derived from an EMBL/GenBank/DDBJ whole genome shotgun (WGS) entry which is preliminary data.</text>
</comment>
<dbReference type="InterPro" id="IPR001204">
    <property type="entry name" value="Phos_transporter"/>
</dbReference>
<evidence type="ECO:0000256" key="5">
    <source>
        <dbReference type="ARBA" id="ARBA00022989"/>
    </source>
</evidence>
<comment type="similarity">
    <text evidence="7">Belongs to the inorganic phosphate transporter (PiT) (TC 2.A.20) family.</text>
</comment>
<feature type="transmembrane region" description="Helical" evidence="7">
    <location>
        <begin position="12"/>
        <end position="31"/>
    </location>
</feature>
<protein>
    <recommendedName>
        <fullName evidence="7">Phosphate transporter</fullName>
    </recommendedName>
</protein>
<feature type="transmembrane region" description="Helical" evidence="7">
    <location>
        <begin position="156"/>
        <end position="185"/>
    </location>
</feature>
<proteinExistence type="inferred from homology"/>
<evidence type="ECO:0000256" key="1">
    <source>
        <dbReference type="ARBA" id="ARBA00004141"/>
    </source>
</evidence>
<comment type="subcellular location">
    <subcellularLocation>
        <location evidence="1 7">Membrane</location>
        <topology evidence="1 7">Multi-pass membrane protein</topology>
    </subcellularLocation>
</comment>
<evidence type="ECO:0000256" key="6">
    <source>
        <dbReference type="ARBA" id="ARBA00023136"/>
    </source>
</evidence>
<feature type="transmembrane region" description="Helical" evidence="7">
    <location>
        <begin position="499"/>
        <end position="522"/>
    </location>
</feature>
<keyword evidence="6 7" id="KW-0472">Membrane</keyword>
<dbReference type="GO" id="GO:0035435">
    <property type="term" value="P:phosphate ion transmembrane transport"/>
    <property type="evidence" value="ECO:0007669"/>
    <property type="project" value="TreeGrafter"/>
</dbReference>